<dbReference type="GO" id="GO:0003700">
    <property type="term" value="F:DNA-binding transcription factor activity"/>
    <property type="evidence" value="ECO:0007669"/>
    <property type="project" value="InterPro"/>
</dbReference>
<dbReference type="InterPro" id="IPR000835">
    <property type="entry name" value="HTH_MarR-typ"/>
</dbReference>
<dbReference type="InterPro" id="IPR036390">
    <property type="entry name" value="WH_DNA-bd_sf"/>
</dbReference>
<dbReference type="AlphaFoldDB" id="A0A1M4RW40"/>
<dbReference type="InterPro" id="IPR036388">
    <property type="entry name" value="WH-like_DNA-bd_sf"/>
</dbReference>
<evidence type="ECO:0000259" key="1">
    <source>
        <dbReference type="SMART" id="SM00347"/>
    </source>
</evidence>
<proteinExistence type="predicted"/>
<dbReference type="RefSeq" id="WP_073327330.1">
    <property type="nucleotide sequence ID" value="NZ_FQTT01000001.1"/>
</dbReference>
<feature type="domain" description="HTH marR-type" evidence="1">
    <location>
        <begin position="25"/>
        <end position="124"/>
    </location>
</feature>
<dbReference type="SUPFAM" id="SSF46785">
    <property type="entry name" value="Winged helix' DNA-binding domain"/>
    <property type="match status" value="1"/>
</dbReference>
<dbReference type="OrthoDB" id="3231996at2"/>
<evidence type="ECO:0000313" key="3">
    <source>
        <dbReference type="Proteomes" id="UP000184291"/>
    </source>
</evidence>
<protein>
    <recommendedName>
        <fullName evidence="1">HTH marR-type domain-containing protein</fullName>
    </recommendedName>
</protein>
<reference evidence="3" key="1">
    <citation type="submission" date="2016-09" db="EMBL/GenBank/DDBJ databases">
        <authorList>
            <person name="Strepis N."/>
        </authorList>
    </citation>
    <scope>NUCLEOTIDE SEQUENCE [LARGE SCALE GENOMIC DNA]</scope>
</reference>
<keyword evidence="3" id="KW-1185">Reference proteome</keyword>
<dbReference type="Pfam" id="PF12802">
    <property type="entry name" value="MarR_2"/>
    <property type="match status" value="1"/>
</dbReference>
<sequence length="148" mass="15950">MTTALMELQQTINAMIKRADDAYHRAARTAGLSDAAFDILYALHVAGEGCSQSLLCELCFSRKQTINSAIKRLQEDGTVRLESGPGRSTHVYLTARGRDLVTERINPIIKAELTALDSVPATQRAALAAALTTYTSALVRSLNAIGDD</sequence>
<dbReference type="STRING" id="1892869.ACGLYG10_0331"/>
<organism evidence="2 3">
    <name type="scientific">Actinomyces glycerinitolerans</name>
    <dbReference type="NCBI Taxonomy" id="1892869"/>
    <lineage>
        <taxon>Bacteria</taxon>
        <taxon>Bacillati</taxon>
        <taxon>Actinomycetota</taxon>
        <taxon>Actinomycetes</taxon>
        <taxon>Actinomycetales</taxon>
        <taxon>Actinomycetaceae</taxon>
        <taxon>Actinomyces</taxon>
    </lineage>
</organism>
<dbReference type="EMBL" id="FQTT01000001">
    <property type="protein sequence ID" value="SHE24131.1"/>
    <property type="molecule type" value="Genomic_DNA"/>
</dbReference>
<evidence type="ECO:0000313" key="2">
    <source>
        <dbReference type="EMBL" id="SHE24131.1"/>
    </source>
</evidence>
<accession>A0A1M4RW40</accession>
<gene>
    <name evidence="2" type="ORF">ACGLYG10_0331</name>
</gene>
<dbReference type="SMART" id="SM00347">
    <property type="entry name" value="HTH_MARR"/>
    <property type="match status" value="1"/>
</dbReference>
<dbReference type="Proteomes" id="UP000184291">
    <property type="component" value="Unassembled WGS sequence"/>
</dbReference>
<name>A0A1M4RW40_9ACTO</name>
<dbReference type="Gene3D" id="1.10.10.10">
    <property type="entry name" value="Winged helix-like DNA-binding domain superfamily/Winged helix DNA-binding domain"/>
    <property type="match status" value="1"/>
</dbReference>